<dbReference type="SMART" id="SM00252">
    <property type="entry name" value="SH2"/>
    <property type="match status" value="1"/>
</dbReference>
<dbReference type="GO" id="GO:0005942">
    <property type="term" value="C:phosphatidylinositol 3-kinase complex"/>
    <property type="evidence" value="ECO:0007669"/>
    <property type="project" value="TreeGrafter"/>
</dbReference>
<evidence type="ECO:0000259" key="7">
    <source>
        <dbReference type="PROSITE" id="PS50225"/>
    </source>
</evidence>
<dbReference type="Gene3D" id="3.30.505.10">
    <property type="entry name" value="SH2 domain"/>
    <property type="match status" value="1"/>
</dbReference>
<protein>
    <submittedName>
        <fullName evidence="8">(pine wood nematode) hypothetical protein</fullName>
    </submittedName>
</protein>
<reference evidence="8" key="1">
    <citation type="submission" date="2020-09" db="EMBL/GenBank/DDBJ databases">
        <authorList>
            <person name="Kikuchi T."/>
        </authorList>
    </citation>
    <scope>NUCLEOTIDE SEQUENCE</scope>
    <source>
        <strain evidence="8">Ka4C1</strain>
    </source>
</reference>
<keyword evidence="9" id="KW-1185">Reference proteome</keyword>
<keyword evidence="1" id="KW-0341">Growth regulation</keyword>
<dbReference type="OrthoDB" id="9204160at2759"/>
<dbReference type="EMBL" id="CAJFDI010000005">
    <property type="protein sequence ID" value="CAD5230712.1"/>
    <property type="molecule type" value="Genomic_DNA"/>
</dbReference>
<dbReference type="PROSITE" id="PS50225">
    <property type="entry name" value="SOCS"/>
    <property type="match status" value="1"/>
</dbReference>
<proteinExistence type="predicted"/>
<dbReference type="GO" id="GO:0009968">
    <property type="term" value="P:negative regulation of signal transduction"/>
    <property type="evidence" value="ECO:0007669"/>
    <property type="project" value="UniProtKB-KW"/>
</dbReference>
<evidence type="ECO:0000313" key="8">
    <source>
        <dbReference type="EMBL" id="CAD5230712.1"/>
    </source>
</evidence>
<evidence type="ECO:0000256" key="1">
    <source>
        <dbReference type="ARBA" id="ARBA00022604"/>
    </source>
</evidence>
<comment type="caution">
    <text evidence="8">The sequence shown here is derived from an EMBL/GenBank/DDBJ whole genome shotgun (WGS) entry which is preliminary data.</text>
</comment>
<evidence type="ECO:0000256" key="5">
    <source>
        <dbReference type="PROSITE-ProRule" id="PRU00191"/>
    </source>
</evidence>
<keyword evidence="2" id="KW-0734">Signal transduction inhibitor</keyword>
<dbReference type="SUPFAM" id="SSF158235">
    <property type="entry name" value="SOCS box-like"/>
    <property type="match status" value="1"/>
</dbReference>
<dbReference type="InterPro" id="IPR000980">
    <property type="entry name" value="SH2"/>
</dbReference>
<dbReference type="GO" id="GO:0046935">
    <property type="term" value="F:1-phosphatidylinositol-3-kinase regulator activity"/>
    <property type="evidence" value="ECO:0007669"/>
    <property type="project" value="TreeGrafter"/>
</dbReference>
<dbReference type="Pfam" id="PF00017">
    <property type="entry name" value="SH2"/>
    <property type="match status" value="1"/>
</dbReference>
<dbReference type="InterPro" id="IPR036860">
    <property type="entry name" value="SH2_dom_sf"/>
</dbReference>
<evidence type="ECO:0000313" key="9">
    <source>
        <dbReference type="Proteomes" id="UP000659654"/>
    </source>
</evidence>
<evidence type="ECO:0000256" key="3">
    <source>
        <dbReference type="ARBA" id="ARBA00022786"/>
    </source>
</evidence>
<dbReference type="SMR" id="A0A7I8XN47"/>
<keyword evidence="3" id="KW-0833">Ubl conjugation pathway</keyword>
<feature type="domain" description="SH2" evidence="6">
    <location>
        <begin position="97"/>
        <end position="192"/>
    </location>
</feature>
<keyword evidence="4 5" id="KW-0727">SH2 domain</keyword>
<accession>A0A7I8XN47</accession>
<dbReference type="PANTHER" id="PTHR10155:SF0">
    <property type="entry name" value="SUPPRESSOR OF CYTOKINE SIGNALING AT 36E, ISOFORM D"/>
    <property type="match status" value="1"/>
</dbReference>
<evidence type="ECO:0000256" key="4">
    <source>
        <dbReference type="ARBA" id="ARBA00022999"/>
    </source>
</evidence>
<dbReference type="InterPro" id="IPR001496">
    <property type="entry name" value="SOCS_box"/>
</dbReference>
<dbReference type="GO" id="GO:0035556">
    <property type="term" value="P:intracellular signal transduction"/>
    <property type="evidence" value="ECO:0007669"/>
    <property type="project" value="InterPro"/>
</dbReference>
<dbReference type="EMBL" id="CAJFCV020000005">
    <property type="protein sequence ID" value="CAG9121752.1"/>
    <property type="molecule type" value="Genomic_DNA"/>
</dbReference>
<evidence type="ECO:0000256" key="2">
    <source>
        <dbReference type="ARBA" id="ARBA00022700"/>
    </source>
</evidence>
<dbReference type="InterPro" id="IPR036036">
    <property type="entry name" value="SOCS_box-like_dom_sf"/>
</dbReference>
<name>A0A7I8XN47_BURXY</name>
<dbReference type="PROSITE" id="PS50001">
    <property type="entry name" value="SH2"/>
    <property type="match status" value="1"/>
</dbReference>
<dbReference type="GO" id="GO:0046854">
    <property type="term" value="P:phosphatidylinositol phosphate biosynthetic process"/>
    <property type="evidence" value="ECO:0007669"/>
    <property type="project" value="TreeGrafter"/>
</dbReference>
<dbReference type="AlphaFoldDB" id="A0A7I8XN47"/>
<evidence type="ECO:0000259" key="6">
    <source>
        <dbReference type="PROSITE" id="PS50001"/>
    </source>
</evidence>
<dbReference type="Proteomes" id="UP000659654">
    <property type="component" value="Unassembled WGS sequence"/>
</dbReference>
<gene>
    <name evidence="8" type="ORF">BXYJ_LOCUS11118</name>
</gene>
<organism evidence="8 9">
    <name type="scientific">Bursaphelenchus xylophilus</name>
    <name type="common">Pinewood nematode worm</name>
    <name type="synonym">Aphelenchoides xylophilus</name>
    <dbReference type="NCBI Taxonomy" id="6326"/>
    <lineage>
        <taxon>Eukaryota</taxon>
        <taxon>Metazoa</taxon>
        <taxon>Ecdysozoa</taxon>
        <taxon>Nematoda</taxon>
        <taxon>Chromadorea</taxon>
        <taxon>Rhabditida</taxon>
        <taxon>Tylenchina</taxon>
        <taxon>Tylenchomorpha</taxon>
        <taxon>Aphelenchoidea</taxon>
        <taxon>Aphelenchoididae</taxon>
        <taxon>Bursaphelenchus</taxon>
    </lineage>
</organism>
<dbReference type="SUPFAM" id="SSF55550">
    <property type="entry name" value="SH2 domain"/>
    <property type="match status" value="1"/>
</dbReference>
<sequence>MISVALQAPHYQTFSNLDVPSSSKKSMASYEFKRIARKFFRRALRLMGRQKKTPQRNPIEFFRPNLEANAELKAHLDATRRDRRLCNGLDEAIAVPYYWGHIDRHEAAQTLEGLGHGSFLLRDSSHPDFRFAVSFRCADSTVHARIARYKGNYSFKLDDSRRFCAPTLTKFVEHYNKLERFLFDEPYLSKPVFRRRVFSLKEMCNAVIASRVTLNNVDTLPLPSRNIREITQMLEG</sequence>
<dbReference type="Proteomes" id="UP000582659">
    <property type="component" value="Unassembled WGS sequence"/>
</dbReference>
<dbReference type="PANTHER" id="PTHR10155">
    <property type="entry name" value="PHOSPHATIDYLINOSITOL 3-KINASE REGULATORY SUBUNIT"/>
    <property type="match status" value="1"/>
</dbReference>
<feature type="domain" description="SOCS box" evidence="7">
    <location>
        <begin position="187"/>
        <end position="225"/>
    </location>
</feature>